<keyword evidence="8" id="KW-0808">Transferase</keyword>
<accession>A0A392UK97</accession>
<keyword evidence="5" id="KW-0472">Membrane</keyword>
<proteinExistence type="predicted"/>
<keyword evidence="4" id="KW-1133">Transmembrane helix</keyword>
<name>A0A392UK97_9FABA</name>
<keyword evidence="6 8" id="KW-0675">Receptor</keyword>
<comment type="caution">
    <text evidence="8">The sequence shown here is derived from an EMBL/GenBank/DDBJ whole genome shotgun (WGS) entry which is preliminary data.</text>
</comment>
<dbReference type="GO" id="GO:0016020">
    <property type="term" value="C:membrane"/>
    <property type="evidence" value="ECO:0007669"/>
    <property type="project" value="UniProtKB-SubCell"/>
</dbReference>
<evidence type="ECO:0000256" key="4">
    <source>
        <dbReference type="ARBA" id="ARBA00022989"/>
    </source>
</evidence>
<dbReference type="EMBL" id="LXQA010852563">
    <property type="protein sequence ID" value="MCI74059.1"/>
    <property type="molecule type" value="Genomic_DNA"/>
</dbReference>
<feature type="non-terminal residue" evidence="8">
    <location>
        <position position="57"/>
    </location>
</feature>
<dbReference type="PANTHER" id="PTHR48063">
    <property type="entry name" value="LRR RECEPTOR-LIKE KINASE"/>
    <property type="match status" value="1"/>
</dbReference>
<keyword evidence="2" id="KW-0812">Transmembrane</keyword>
<dbReference type="PRINTS" id="PR00019">
    <property type="entry name" value="LEURICHRPT"/>
</dbReference>
<dbReference type="Proteomes" id="UP000265520">
    <property type="component" value="Unassembled WGS sequence"/>
</dbReference>
<sequence length="57" mass="6195">MENLEALDLSRNQLSCAIPTSIANIYGLMILDLSYNTLSGEIPSGPQLQSTYGVSYQ</sequence>
<keyword evidence="3" id="KW-0732">Signal</keyword>
<reference evidence="8 9" key="1">
    <citation type="journal article" date="2018" name="Front. Plant Sci.">
        <title>Red Clover (Trifolium pratense) and Zigzag Clover (T. medium) - A Picture of Genomic Similarities and Differences.</title>
        <authorList>
            <person name="Dluhosova J."/>
            <person name="Istvanek J."/>
            <person name="Nedelnik J."/>
            <person name="Repkova J."/>
        </authorList>
    </citation>
    <scope>NUCLEOTIDE SEQUENCE [LARGE SCALE GENOMIC DNA]</scope>
    <source>
        <strain evidence="9">cv. 10/8</strain>
        <tissue evidence="8">Leaf</tissue>
    </source>
</reference>
<dbReference type="Gene3D" id="3.80.10.10">
    <property type="entry name" value="Ribonuclease Inhibitor"/>
    <property type="match status" value="1"/>
</dbReference>
<keyword evidence="7" id="KW-0325">Glycoprotein</keyword>
<evidence type="ECO:0000256" key="6">
    <source>
        <dbReference type="ARBA" id="ARBA00023170"/>
    </source>
</evidence>
<dbReference type="Pfam" id="PF00560">
    <property type="entry name" value="LRR_1"/>
    <property type="match status" value="2"/>
</dbReference>
<protein>
    <submittedName>
        <fullName evidence="8">Receptor-like protein kinase</fullName>
    </submittedName>
</protein>
<comment type="subcellular location">
    <subcellularLocation>
        <location evidence="1">Membrane</location>
        <topology evidence="1">Single-pass type I membrane protein</topology>
    </subcellularLocation>
</comment>
<dbReference type="GO" id="GO:0016301">
    <property type="term" value="F:kinase activity"/>
    <property type="evidence" value="ECO:0007669"/>
    <property type="project" value="UniProtKB-KW"/>
</dbReference>
<organism evidence="8 9">
    <name type="scientific">Trifolium medium</name>
    <dbReference type="NCBI Taxonomy" id="97028"/>
    <lineage>
        <taxon>Eukaryota</taxon>
        <taxon>Viridiplantae</taxon>
        <taxon>Streptophyta</taxon>
        <taxon>Embryophyta</taxon>
        <taxon>Tracheophyta</taxon>
        <taxon>Spermatophyta</taxon>
        <taxon>Magnoliopsida</taxon>
        <taxon>eudicotyledons</taxon>
        <taxon>Gunneridae</taxon>
        <taxon>Pentapetalae</taxon>
        <taxon>rosids</taxon>
        <taxon>fabids</taxon>
        <taxon>Fabales</taxon>
        <taxon>Fabaceae</taxon>
        <taxon>Papilionoideae</taxon>
        <taxon>50 kb inversion clade</taxon>
        <taxon>NPAAA clade</taxon>
        <taxon>Hologalegina</taxon>
        <taxon>IRL clade</taxon>
        <taxon>Trifolieae</taxon>
        <taxon>Trifolium</taxon>
    </lineage>
</organism>
<dbReference type="AlphaFoldDB" id="A0A392UK97"/>
<keyword evidence="9" id="KW-1185">Reference proteome</keyword>
<evidence type="ECO:0000256" key="3">
    <source>
        <dbReference type="ARBA" id="ARBA00022729"/>
    </source>
</evidence>
<keyword evidence="8" id="KW-0418">Kinase</keyword>
<dbReference type="InterPro" id="IPR001611">
    <property type="entry name" value="Leu-rich_rpt"/>
</dbReference>
<evidence type="ECO:0000256" key="2">
    <source>
        <dbReference type="ARBA" id="ARBA00022692"/>
    </source>
</evidence>
<evidence type="ECO:0000313" key="8">
    <source>
        <dbReference type="EMBL" id="MCI74059.1"/>
    </source>
</evidence>
<dbReference type="PANTHER" id="PTHR48063:SF103">
    <property type="entry name" value="LEUCINE-RICH RECEPTOR-LIKE KINASE FAMILY PROTEIN"/>
    <property type="match status" value="1"/>
</dbReference>
<dbReference type="SUPFAM" id="SSF52058">
    <property type="entry name" value="L domain-like"/>
    <property type="match status" value="1"/>
</dbReference>
<dbReference type="InterPro" id="IPR032675">
    <property type="entry name" value="LRR_dom_sf"/>
</dbReference>
<evidence type="ECO:0000256" key="7">
    <source>
        <dbReference type="ARBA" id="ARBA00023180"/>
    </source>
</evidence>
<evidence type="ECO:0000313" key="9">
    <source>
        <dbReference type="Proteomes" id="UP000265520"/>
    </source>
</evidence>
<evidence type="ECO:0000256" key="1">
    <source>
        <dbReference type="ARBA" id="ARBA00004479"/>
    </source>
</evidence>
<dbReference type="InterPro" id="IPR046956">
    <property type="entry name" value="RLP23-like"/>
</dbReference>
<evidence type="ECO:0000256" key="5">
    <source>
        <dbReference type="ARBA" id="ARBA00023136"/>
    </source>
</evidence>